<dbReference type="EMBL" id="JOKQ01000004">
    <property type="protein sequence ID" value="KHN69887.1"/>
    <property type="molecule type" value="Genomic_DNA"/>
</dbReference>
<gene>
    <name evidence="2" type="ORF">M896_040820</name>
</gene>
<feature type="transmembrane region" description="Helical" evidence="1">
    <location>
        <begin position="216"/>
        <end position="238"/>
    </location>
</feature>
<evidence type="ECO:0000256" key="1">
    <source>
        <dbReference type="SAM" id="Phobius"/>
    </source>
</evidence>
<dbReference type="AlphaFoldDB" id="A0A0B2ULH4"/>
<accession>A0A0B2ULH4</accession>
<keyword evidence="3" id="KW-1185">Reference proteome</keyword>
<feature type="transmembrane region" description="Helical" evidence="1">
    <location>
        <begin position="40"/>
        <end position="63"/>
    </location>
</feature>
<protein>
    <submittedName>
        <fullName evidence="2">Uncharacterized protein</fullName>
    </submittedName>
</protein>
<dbReference type="Proteomes" id="UP000031056">
    <property type="component" value="Unassembled WGS sequence"/>
</dbReference>
<evidence type="ECO:0000313" key="2">
    <source>
        <dbReference type="EMBL" id="KHN69887.1"/>
    </source>
</evidence>
<evidence type="ECO:0000313" key="3">
    <source>
        <dbReference type="Proteomes" id="UP000031056"/>
    </source>
</evidence>
<keyword evidence="1" id="KW-0472">Membrane</keyword>
<name>A0A0B2ULH4_9MICR</name>
<feature type="transmembrane region" description="Helical" evidence="1">
    <location>
        <begin position="147"/>
        <end position="169"/>
    </location>
</feature>
<feature type="transmembrane region" description="Helical" evidence="1">
    <location>
        <begin position="83"/>
        <end position="101"/>
    </location>
</feature>
<keyword evidence="1" id="KW-1133">Transmembrane helix</keyword>
<organism evidence="2 3">
    <name type="scientific">Ordospora colligata OC4</name>
    <dbReference type="NCBI Taxonomy" id="1354746"/>
    <lineage>
        <taxon>Eukaryota</taxon>
        <taxon>Fungi</taxon>
        <taxon>Fungi incertae sedis</taxon>
        <taxon>Microsporidia</taxon>
        <taxon>Ordosporidae</taxon>
        <taxon>Ordospora</taxon>
    </lineage>
</organism>
<dbReference type="HOGENOM" id="CLU_1098791_0_0_1"/>
<dbReference type="InParanoid" id="A0A0B2ULH4"/>
<keyword evidence="1" id="KW-0812">Transmembrane</keyword>
<proteinExistence type="predicted"/>
<dbReference type="GeneID" id="26261521"/>
<comment type="caution">
    <text evidence="2">The sequence shown here is derived from an EMBL/GenBank/DDBJ whole genome shotgun (WGS) entry which is preliminary data.</text>
</comment>
<feature type="transmembrane region" description="Helical" evidence="1">
    <location>
        <begin position="189"/>
        <end position="207"/>
    </location>
</feature>
<feature type="transmembrane region" description="Helical" evidence="1">
    <location>
        <begin position="12"/>
        <end position="33"/>
    </location>
</feature>
<reference evidence="2 3" key="1">
    <citation type="journal article" date="2014" name="MBio">
        <title>The Ordospora colligata genome; evolution of extreme reduction in microsporidia and host-to-parasite horizontal gene transfer.</title>
        <authorList>
            <person name="Pombert J.-F."/>
            <person name="Haag K.L."/>
            <person name="Beidas S."/>
            <person name="Ebert D."/>
            <person name="Keeling P.J."/>
        </authorList>
    </citation>
    <scope>NUCLEOTIDE SEQUENCE [LARGE SCALE GENOMIC DNA]</scope>
    <source>
        <strain evidence="2 3">OC4</strain>
    </source>
</reference>
<dbReference type="RefSeq" id="XP_014563929.1">
    <property type="nucleotide sequence ID" value="XM_014708443.1"/>
</dbReference>
<dbReference type="VEuPathDB" id="MicrosporidiaDB:M896_040820"/>
<sequence length="253" mass="29438">MKIVIDTKYVTVNAGDVMIIIQVIILVAANYVLHKTELNMILKAGILTVQLLLLMYYFLLMLIEMYEEWEMPSRVLDIASIRNLSFLCEFISIIVLFYIYSKQIRTDEKHKLFYTKDSMLNKTAQAGGLYICVLARKLFTKDKRSDMIQFIFSLIFISFMLIAIIADYVVYRRRIDDFIAASSGNSHRFRNVTLIFAMFFMPIGSLFKKNVEKDILLLKIGCSVIAVLYIIGSLYILYEAFIEQPNYMNILVR</sequence>